<feature type="domain" description="YCII-related" evidence="2">
    <location>
        <begin position="6"/>
        <end position="86"/>
    </location>
</feature>
<dbReference type="SUPFAM" id="SSF54909">
    <property type="entry name" value="Dimeric alpha+beta barrel"/>
    <property type="match status" value="1"/>
</dbReference>
<comment type="similarity">
    <text evidence="1">Belongs to the YciI family.</text>
</comment>
<evidence type="ECO:0000259" key="2">
    <source>
        <dbReference type="Pfam" id="PF03795"/>
    </source>
</evidence>
<dbReference type="Gene3D" id="3.30.70.1060">
    <property type="entry name" value="Dimeric alpha+beta barrel"/>
    <property type="match status" value="1"/>
</dbReference>
<dbReference type="PANTHER" id="PTHR37828">
    <property type="entry name" value="GSR2449 PROTEIN"/>
    <property type="match status" value="1"/>
</dbReference>
<keyword evidence="4" id="KW-1185">Reference proteome</keyword>
<dbReference type="InterPro" id="IPR011008">
    <property type="entry name" value="Dimeric_a/b-barrel"/>
</dbReference>
<evidence type="ECO:0000313" key="4">
    <source>
        <dbReference type="Proteomes" id="UP000236311"/>
    </source>
</evidence>
<dbReference type="RefSeq" id="WP_103238436.1">
    <property type="nucleotide sequence ID" value="NZ_JANJZD010000004.1"/>
</dbReference>
<evidence type="ECO:0000256" key="1">
    <source>
        <dbReference type="ARBA" id="ARBA00007689"/>
    </source>
</evidence>
<dbReference type="OrthoDB" id="1649883at2"/>
<dbReference type="InterPro" id="IPR005545">
    <property type="entry name" value="YCII"/>
</dbReference>
<gene>
    <name evidence="3" type="ORF">AMURIS_01055</name>
</gene>
<dbReference type="PANTHER" id="PTHR37828:SF1">
    <property type="entry name" value="YCII-RELATED DOMAIN-CONTAINING PROTEIN"/>
    <property type="match status" value="1"/>
</dbReference>
<dbReference type="AlphaFoldDB" id="A0A2K4ZD15"/>
<accession>A0A2K4ZD15</accession>
<dbReference type="Pfam" id="PF03795">
    <property type="entry name" value="YCII"/>
    <property type="match status" value="1"/>
</dbReference>
<name>A0A2K4ZD15_9FIRM</name>
<protein>
    <recommendedName>
        <fullName evidence="2">YCII-related domain-containing protein</fullName>
    </recommendedName>
</protein>
<reference evidence="3 4" key="1">
    <citation type="submission" date="2018-01" db="EMBL/GenBank/DDBJ databases">
        <authorList>
            <person name="Gaut B.S."/>
            <person name="Morton B.R."/>
            <person name="Clegg M.T."/>
            <person name="Duvall M.R."/>
        </authorList>
    </citation>
    <scope>NUCLEOTIDE SEQUENCE [LARGE SCALE GENOMIC DNA]</scope>
    <source>
        <strain evidence="3">GP69</strain>
    </source>
</reference>
<dbReference type="Proteomes" id="UP000236311">
    <property type="component" value="Unassembled WGS sequence"/>
</dbReference>
<organism evidence="3 4">
    <name type="scientific">Acetatifactor muris</name>
    <dbReference type="NCBI Taxonomy" id="879566"/>
    <lineage>
        <taxon>Bacteria</taxon>
        <taxon>Bacillati</taxon>
        <taxon>Bacillota</taxon>
        <taxon>Clostridia</taxon>
        <taxon>Lachnospirales</taxon>
        <taxon>Lachnospiraceae</taxon>
        <taxon>Acetatifactor</taxon>
    </lineage>
</organism>
<dbReference type="EMBL" id="OFSM01000004">
    <property type="protein sequence ID" value="SOY28348.1"/>
    <property type="molecule type" value="Genomic_DNA"/>
</dbReference>
<evidence type="ECO:0000313" key="3">
    <source>
        <dbReference type="EMBL" id="SOY28348.1"/>
    </source>
</evidence>
<sequence length="99" mass="11392">MDKLMYMMMIEKSKTYNKLTKKAVTEHVENIRKLDDAGKLEICGVFKGYPGMAGMYILKTDSREEAEEICRMEPLVVGGYATYKLVTLQIADRENNYLL</sequence>
<proteinExistence type="inferred from homology"/>